<evidence type="ECO:0000313" key="1">
    <source>
        <dbReference type="EMBL" id="SVB41379.1"/>
    </source>
</evidence>
<dbReference type="AlphaFoldDB" id="A0A382DT93"/>
<dbReference type="PANTHER" id="PTHR12558">
    <property type="entry name" value="CELL DIVISION CYCLE 16,23,27"/>
    <property type="match status" value="1"/>
</dbReference>
<feature type="non-terminal residue" evidence="1">
    <location>
        <position position="1"/>
    </location>
</feature>
<dbReference type="Pfam" id="PF13432">
    <property type="entry name" value="TPR_16"/>
    <property type="match status" value="3"/>
</dbReference>
<dbReference type="PROSITE" id="PS50293">
    <property type="entry name" value="TPR_REGION"/>
    <property type="match status" value="1"/>
</dbReference>
<dbReference type="SMART" id="SM00028">
    <property type="entry name" value="TPR"/>
    <property type="match status" value="8"/>
</dbReference>
<dbReference type="Gene3D" id="1.25.40.10">
    <property type="entry name" value="Tetratricopeptide repeat domain"/>
    <property type="match status" value="2"/>
</dbReference>
<sequence length="408" mass="46595">GIADLYRDTGLAARAKMDRIKAGIITSLDKASAFKPENPLTLHRLADYYKVWGESDKAIALFIQLIELNPGLLGVREQLADLYLRADNTQDATRQLEAILRERPTNERALFVLGGIKRQLDKLDEAAAHFETVLKINPKFELAYYELAGVRLFQNKPNVTLATLRKASEQFKPRFITKFYAGLAHSSLYQYSKAIENLLDAEELAQAGEQNRLTHFFYFQLGAAYERNRQYETANEIFNKAIKMSPEYHNAMNYLGYMWADINRNLDEAAKHIIRANELSPDNASYVDSLGWLYFRQGKFTEALAELRRAAELIKDEPDSTIHEHIGDTHQQLGQADEAREQWEKSLGILREQEGKMTAPDAYLLEQLGNVLNKLGQADKAKAAWHRSYDITPTQPLHKKLHPAEKQE</sequence>
<proteinExistence type="predicted"/>
<dbReference type="InterPro" id="IPR019734">
    <property type="entry name" value="TPR_rpt"/>
</dbReference>
<organism evidence="1">
    <name type="scientific">marine metagenome</name>
    <dbReference type="NCBI Taxonomy" id="408172"/>
    <lineage>
        <taxon>unclassified sequences</taxon>
        <taxon>metagenomes</taxon>
        <taxon>ecological metagenomes</taxon>
    </lineage>
</organism>
<gene>
    <name evidence="1" type="ORF">METZ01_LOCUS194233</name>
</gene>
<dbReference type="Pfam" id="PF13181">
    <property type="entry name" value="TPR_8"/>
    <property type="match status" value="1"/>
</dbReference>
<protein>
    <submittedName>
        <fullName evidence="1">Uncharacterized protein</fullName>
    </submittedName>
</protein>
<accession>A0A382DT93</accession>
<dbReference type="SUPFAM" id="SSF48452">
    <property type="entry name" value="TPR-like"/>
    <property type="match status" value="1"/>
</dbReference>
<dbReference type="PANTHER" id="PTHR12558:SF13">
    <property type="entry name" value="CELL DIVISION CYCLE PROTEIN 27 HOMOLOG"/>
    <property type="match status" value="1"/>
</dbReference>
<name>A0A382DT93_9ZZZZ</name>
<dbReference type="EMBL" id="UINC01040883">
    <property type="protein sequence ID" value="SVB41379.1"/>
    <property type="molecule type" value="Genomic_DNA"/>
</dbReference>
<dbReference type="InterPro" id="IPR011990">
    <property type="entry name" value="TPR-like_helical_dom_sf"/>
</dbReference>
<reference evidence="1" key="1">
    <citation type="submission" date="2018-05" db="EMBL/GenBank/DDBJ databases">
        <authorList>
            <person name="Lanie J.A."/>
            <person name="Ng W.-L."/>
            <person name="Kazmierczak K.M."/>
            <person name="Andrzejewski T.M."/>
            <person name="Davidsen T.M."/>
            <person name="Wayne K.J."/>
            <person name="Tettelin H."/>
            <person name="Glass J.I."/>
            <person name="Rusch D."/>
            <person name="Podicherti R."/>
            <person name="Tsui H.-C.T."/>
            <person name="Winkler M.E."/>
        </authorList>
    </citation>
    <scope>NUCLEOTIDE SEQUENCE</scope>
</reference>
<dbReference type="PROSITE" id="PS50005">
    <property type="entry name" value="TPR"/>
    <property type="match status" value="4"/>
</dbReference>